<keyword evidence="1" id="KW-0472">Membrane</keyword>
<sequence length="237" mass="24800">MAAALTLVLHTKDAEQIAQLAACAAGLILAGLPVLQRSTNDDCRRAAGPPADRPRIIGPRPRIEPSRKTVVLTVALGTAALCLLDLVATWVGLGSLGYWSGKHPSDQAEVYRSVALRGLPVLVPGVFAVAVAMAHRLHDRAGRALCLTSALYTGALLLTNAVMVSHRNSEPLPENVYLPVLLGALAVLVCDAGRRYAGRTQELFDHVQALKLHLRRVAQAPRAGAGAGAGAVAAGRD</sequence>
<feature type="transmembrane region" description="Helical" evidence="1">
    <location>
        <begin position="17"/>
        <end position="35"/>
    </location>
</feature>
<evidence type="ECO:0000313" key="2">
    <source>
        <dbReference type="EMBL" id="MCX4235159.1"/>
    </source>
</evidence>
<comment type="caution">
    <text evidence="2">The sequence shown here is derived from an EMBL/GenBank/DDBJ whole genome shotgun (WGS) entry which is preliminary data.</text>
</comment>
<evidence type="ECO:0008006" key="4">
    <source>
        <dbReference type="Google" id="ProtNLM"/>
    </source>
</evidence>
<keyword evidence="1" id="KW-0812">Transmembrane</keyword>
<organism evidence="2 3">
    <name type="scientific">Streptomyces ortus</name>
    <dbReference type="NCBI Taxonomy" id="2867268"/>
    <lineage>
        <taxon>Bacteria</taxon>
        <taxon>Bacillati</taxon>
        <taxon>Actinomycetota</taxon>
        <taxon>Actinomycetes</taxon>
        <taxon>Kitasatosporales</taxon>
        <taxon>Streptomycetaceae</taxon>
        <taxon>Streptomyces</taxon>
    </lineage>
</organism>
<dbReference type="RefSeq" id="WP_267027885.1">
    <property type="nucleotide sequence ID" value="NZ_JAIFZO010000002.1"/>
</dbReference>
<accession>A0ABT3V8C8</accession>
<dbReference type="Proteomes" id="UP001165590">
    <property type="component" value="Unassembled WGS sequence"/>
</dbReference>
<dbReference type="EMBL" id="JAIFZO010000002">
    <property type="protein sequence ID" value="MCX4235159.1"/>
    <property type="molecule type" value="Genomic_DNA"/>
</dbReference>
<proteinExistence type="predicted"/>
<reference evidence="2" key="1">
    <citation type="journal article" date="2022" name="bioRxiv">
        <title>Discovery and biosynthetic assessment of Streptomyces ortus sp nov. isolated from a deep-sea sponge.</title>
        <authorList>
            <person name="Williams S.E."/>
        </authorList>
    </citation>
    <scope>NUCLEOTIDE SEQUENCE</scope>
    <source>
        <strain evidence="2">A15ISP2-DRY2</strain>
    </source>
</reference>
<feature type="transmembrane region" description="Helical" evidence="1">
    <location>
        <begin position="176"/>
        <end position="193"/>
    </location>
</feature>
<gene>
    <name evidence="2" type="ORF">K3769_20690</name>
</gene>
<feature type="transmembrane region" description="Helical" evidence="1">
    <location>
        <begin position="70"/>
        <end position="93"/>
    </location>
</feature>
<name>A0ABT3V8C8_9ACTN</name>
<keyword evidence="3" id="KW-1185">Reference proteome</keyword>
<evidence type="ECO:0000313" key="3">
    <source>
        <dbReference type="Proteomes" id="UP001165590"/>
    </source>
</evidence>
<feature type="transmembrane region" description="Helical" evidence="1">
    <location>
        <begin position="144"/>
        <end position="164"/>
    </location>
</feature>
<protein>
    <recommendedName>
        <fullName evidence="4">DUF2637 domain-containing protein</fullName>
    </recommendedName>
</protein>
<feature type="transmembrane region" description="Helical" evidence="1">
    <location>
        <begin position="113"/>
        <end position="132"/>
    </location>
</feature>
<evidence type="ECO:0000256" key="1">
    <source>
        <dbReference type="SAM" id="Phobius"/>
    </source>
</evidence>
<keyword evidence="1" id="KW-1133">Transmembrane helix</keyword>